<comment type="subunit">
    <text evidence="1">Part of the AcrA-AcrB-AcrZ-TolC efflux pump, interacts directly with AcrB.</text>
</comment>
<evidence type="ECO:0000313" key="7">
    <source>
        <dbReference type="Proteomes" id="UP000251485"/>
    </source>
</evidence>
<keyword evidence="1" id="KW-1133">Transmembrane helix</keyword>
<keyword evidence="1" id="KW-1003">Cell membrane</keyword>
<dbReference type="InterPro" id="IPR019702">
    <property type="entry name" value="AcrZ"/>
</dbReference>
<reference evidence="7 8" key="2">
    <citation type="submission" date="2018-06" db="EMBL/GenBank/DDBJ databases">
        <authorList>
            <consortium name="Pathogen Informatics"/>
            <person name="Doyle S."/>
        </authorList>
    </citation>
    <scope>NUCLEOTIDE SEQUENCE [LARGE SCALE GENOMIC DNA]</scope>
    <source>
        <strain evidence="4 7">NCTC10975</strain>
        <strain evidence="5 8">NCTC11938</strain>
    </source>
</reference>
<dbReference type="GO" id="GO:1990961">
    <property type="term" value="P:xenobiotic detoxification by transmembrane export across the plasma membrane"/>
    <property type="evidence" value="ECO:0007669"/>
    <property type="project" value="InterPro"/>
</dbReference>
<dbReference type="EMBL" id="ABKSPD020000003">
    <property type="protein sequence ID" value="EKW9775418.1"/>
    <property type="molecule type" value="Genomic_DNA"/>
</dbReference>
<comment type="similarity">
    <text evidence="1">Belongs to the AcrZ family.</text>
</comment>
<dbReference type="Gene3D" id="6.10.250.2480">
    <property type="match status" value="1"/>
</dbReference>
<comment type="subcellular location">
    <subcellularLocation>
        <location evidence="1">Cell membrane</location>
        <topology evidence="1">Single-pass membrane protein</topology>
    </subcellularLocation>
</comment>
<protein>
    <recommendedName>
        <fullName evidence="1">Multidrug efflux pump accessory protein AcrZ</fullName>
    </recommendedName>
    <alternativeName>
        <fullName evidence="1">AcrAB-TolC multidrug efflux pump accessory protein AcrZ</fullName>
    </alternativeName>
    <alternativeName>
        <fullName evidence="1">Acridine resistance protein Z</fullName>
    </alternativeName>
</protein>
<keyword evidence="1" id="KW-0812">Transmembrane</keyword>
<evidence type="ECO:0000313" key="6">
    <source>
        <dbReference type="Proteomes" id="UP000195540"/>
    </source>
</evidence>
<dbReference type="GO" id="GO:0046677">
    <property type="term" value="P:response to antibiotic"/>
    <property type="evidence" value="ECO:0007669"/>
    <property type="project" value="UniProtKB-KW"/>
</dbReference>
<dbReference type="GO" id="GO:0042910">
    <property type="term" value="F:xenobiotic transmembrane transporter activity"/>
    <property type="evidence" value="ECO:0007669"/>
    <property type="project" value="UniProtKB-UniRule"/>
</dbReference>
<dbReference type="RefSeq" id="WP_004247559.1">
    <property type="nucleotide sequence ID" value="NZ_ABFCQN020000037.1"/>
</dbReference>
<dbReference type="GO" id="GO:0005886">
    <property type="term" value="C:plasma membrane"/>
    <property type="evidence" value="ECO:0007669"/>
    <property type="project" value="UniProtKB-SubCell"/>
</dbReference>
<dbReference type="Proteomes" id="UP000251485">
    <property type="component" value="Unassembled WGS sequence"/>
</dbReference>
<keyword evidence="1" id="KW-0046">Antibiotic resistance</keyword>
<keyword evidence="1" id="KW-0472">Membrane</keyword>
<dbReference type="AlphaFoldDB" id="A0A1Z1SYM9"/>
<keyword evidence="1" id="KW-0813">Transport</keyword>
<dbReference type="EMBL" id="UAUE01000020">
    <property type="protein sequence ID" value="SPY97012.1"/>
    <property type="molecule type" value="Genomic_DNA"/>
</dbReference>
<dbReference type="Proteomes" id="UP001171165">
    <property type="component" value="Unassembled WGS sequence"/>
</dbReference>
<comment type="function">
    <text evidence="1">AcrA-AcrB-AcrZ-TolC is a drug efflux protein complex with a broad substrate specificity. This protein binds to AcrB and is required for efflux of some but not all substrates, suggesting it may influence the specificity of drug export.</text>
</comment>
<proteinExistence type="inferred from homology"/>
<evidence type="ECO:0000313" key="2">
    <source>
        <dbReference type="EMBL" id="ARX35591.1"/>
    </source>
</evidence>
<dbReference type="Pfam" id="PF10766">
    <property type="entry name" value="AcrZ"/>
    <property type="match status" value="1"/>
</dbReference>
<feature type="transmembrane region" description="Helical" evidence="1">
    <location>
        <begin position="12"/>
        <end position="36"/>
    </location>
</feature>
<evidence type="ECO:0000313" key="4">
    <source>
        <dbReference type="EMBL" id="SPY97012.1"/>
    </source>
</evidence>
<dbReference type="EMBL" id="UGTS01000004">
    <property type="protein sequence ID" value="SUC19470.1"/>
    <property type="molecule type" value="Genomic_DNA"/>
</dbReference>
<dbReference type="Proteomes" id="UP000195540">
    <property type="component" value="Chromosome"/>
</dbReference>
<dbReference type="HAMAP" id="MF_01484">
    <property type="entry name" value="AcrZ"/>
    <property type="match status" value="1"/>
</dbReference>
<evidence type="ECO:0000313" key="8">
    <source>
        <dbReference type="Proteomes" id="UP000254191"/>
    </source>
</evidence>
<sequence length="47" mass="5127">MFELLKSLGFALLMVPVVMVLIMGIIYGLGEIFNLISPSQSKADKKA</sequence>
<reference evidence="2 6" key="1">
    <citation type="submission" date="2017-05" db="EMBL/GenBank/DDBJ databases">
        <title>Whole genome sequencing of Proteus mirabilis AR_0155.</title>
        <authorList>
            <person name="Conlan S."/>
            <person name="Thomas P.J."/>
            <person name="Mullikin J."/>
            <person name="Frank K.M."/>
            <person name="Segre J.A."/>
        </authorList>
    </citation>
    <scope>NUCLEOTIDE SEQUENCE [LARGE SCALE GENOMIC DNA]</scope>
    <source>
        <strain evidence="2 6">AR_0155</strain>
    </source>
</reference>
<dbReference type="Proteomes" id="UP000254191">
    <property type="component" value="Unassembled WGS sequence"/>
</dbReference>
<dbReference type="GeneID" id="32917023"/>
<evidence type="ECO:0000313" key="9">
    <source>
        <dbReference type="Proteomes" id="UP001171165"/>
    </source>
</evidence>
<gene>
    <name evidence="4" type="primary">ybhT</name>
    <name evidence="1" type="synonym">acrZ</name>
    <name evidence="2" type="ORF">AM402_15985</name>
    <name evidence="4" type="ORF">NCTC10975_02717</name>
    <name evidence="5" type="ORF">NCTC11938_01295</name>
    <name evidence="3" type="ORF">PW210_001221</name>
</gene>
<name>A0A1Z1SYM9_PROMI</name>
<reference evidence="3" key="3">
    <citation type="submission" date="2023-06" db="EMBL/GenBank/DDBJ databases">
        <authorList>
            <consortium name="Clinical and Environmental Microbiology Branch: Whole genome sequencing antimicrobial resistance pathogens in the healthcare setting"/>
        </authorList>
    </citation>
    <scope>NUCLEOTIDE SEQUENCE</scope>
    <source>
        <strain evidence="3">Microbial</strain>
    </source>
</reference>
<evidence type="ECO:0000313" key="5">
    <source>
        <dbReference type="EMBL" id="SUC19470.1"/>
    </source>
</evidence>
<evidence type="ECO:0000256" key="1">
    <source>
        <dbReference type="HAMAP-Rule" id="MF_01484"/>
    </source>
</evidence>
<dbReference type="EMBL" id="CP021694">
    <property type="protein sequence ID" value="ARX35591.1"/>
    <property type="molecule type" value="Genomic_DNA"/>
</dbReference>
<dbReference type="InterPro" id="IPR053730">
    <property type="entry name" value="MEP_Accessory_AcrZ"/>
</dbReference>
<organism evidence="3 9">
    <name type="scientific">Proteus mirabilis</name>
    <dbReference type="NCBI Taxonomy" id="584"/>
    <lineage>
        <taxon>Bacteria</taxon>
        <taxon>Pseudomonadati</taxon>
        <taxon>Pseudomonadota</taxon>
        <taxon>Gammaproteobacteria</taxon>
        <taxon>Enterobacterales</taxon>
        <taxon>Morganellaceae</taxon>
        <taxon>Proteus</taxon>
    </lineage>
</organism>
<accession>A0A1Z1SYM9</accession>
<evidence type="ECO:0000313" key="3">
    <source>
        <dbReference type="EMBL" id="EKW9775418.1"/>
    </source>
</evidence>